<name>A0A212D7T3_CEREH</name>
<dbReference type="Pfam" id="PF00736">
    <property type="entry name" value="EF1_GNE"/>
    <property type="match status" value="1"/>
</dbReference>
<dbReference type="InterPro" id="IPR014717">
    <property type="entry name" value="Transl_elong_EF1B/ribsomal_bS6"/>
</dbReference>
<dbReference type="GO" id="GO:0005829">
    <property type="term" value="C:cytosol"/>
    <property type="evidence" value="ECO:0007669"/>
    <property type="project" value="TreeGrafter"/>
</dbReference>
<dbReference type="Pfam" id="PF10587">
    <property type="entry name" value="EF-1_beta_acid"/>
    <property type="match status" value="1"/>
</dbReference>
<evidence type="ECO:0000256" key="2">
    <source>
        <dbReference type="ARBA" id="ARBA00022768"/>
    </source>
</evidence>
<feature type="region of interest" description="Disordered" evidence="4">
    <location>
        <begin position="1"/>
        <end position="56"/>
    </location>
</feature>
<dbReference type="InterPro" id="IPR014038">
    <property type="entry name" value="EF1B_bsu/dsu_GNE"/>
</dbReference>
<dbReference type="GO" id="GO:0005853">
    <property type="term" value="C:eukaryotic translation elongation factor 1 complex"/>
    <property type="evidence" value="ECO:0007669"/>
    <property type="project" value="InterPro"/>
</dbReference>
<dbReference type="EMBL" id="MKHE01000005">
    <property type="protein sequence ID" value="OWK14236.1"/>
    <property type="molecule type" value="Genomic_DNA"/>
</dbReference>
<keyword evidence="7" id="KW-1185">Reference proteome</keyword>
<dbReference type="SMART" id="SM01182">
    <property type="entry name" value="EF-1_beta_acid"/>
    <property type="match status" value="1"/>
</dbReference>
<dbReference type="AlphaFoldDB" id="A0A212D7T3"/>
<organism evidence="6 7">
    <name type="scientific">Cervus elaphus hippelaphus</name>
    <name type="common">European red deer</name>
    <dbReference type="NCBI Taxonomy" id="46360"/>
    <lineage>
        <taxon>Eukaryota</taxon>
        <taxon>Metazoa</taxon>
        <taxon>Chordata</taxon>
        <taxon>Craniata</taxon>
        <taxon>Vertebrata</taxon>
        <taxon>Euteleostomi</taxon>
        <taxon>Mammalia</taxon>
        <taxon>Eutheria</taxon>
        <taxon>Laurasiatheria</taxon>
        <taxon>Artiodactyla</taxon>
        <taxon>Ruminantia</taxon>
        <taxon>Pecora</taxon>
        <taxon>Cervidae</taxon>
        <taxon>Cervinae</taxon>
        <taxon>Cervus</taxon>
    </lineage>
</organism>
<gene>
    <name evidence="6" type="ORF">Celaphus_00000856</name>
</gene>
<accession>A0A212D7T3</accession>
<dbReference type="InterPro" id="IPR018940">
    <property type="entry name" value="EF-1_beta_acid_region_euk"/>
</dbReference>
<comment type="caution">
    <text evidence="6">The sequence shown here is derived from an EMBL/GenBank/DDBJ whole genome shotgun (WGS) entry which is preliminary data.</text>
</comment>
<feature type="domain" description="Elongation factor 1 beta central acidic region eukaryote" evidence="5">
    <location>
        <begin position="34"/>
        <end position="60"/>
    </location>
</feature>
<dbReference type="InterPro" id="IPR049720">
    <property type="entry name" value="EF1B_bsu/dsu"/>
</dbReference>
<dbReference type="OrthoDB" id="331763at2759"/>
<dbReference type="GO" id="GO:0005085">
    <property type="term" value="F:guanyl-nucleotide exchange factor activity"/>
    <property type="evidence" value="ECO:0007669"/>
    <property type="project" value="TreeGrafter"/>
</dbReference>
<dbReference type="SUPFAM" id="SSF54984">
    <property type="entry name" value="eEF-1beta-like"/>
    <property type="match status" value="1"/>
</dbReference>
<reference evidence="6 7" key="1">
    <citation type="journal article" date="2018" name="Mol. Genet. Genomics">
        <title>The red deer Cervus elaphus genome CerEla1.0: sequencing, annotating, genes, and chromosomes.</title>
        <authorList>
            <person name="Bana N.A."/>
            <person name="Nyiri A."/>
            <person name="Nagy J."/>
            <person name="Frank K."/>
            <person name="Nagy T."/>
            <person name="Steger V."/>
            <person name="Schiller M."/>
            <person name="Lakatos P."/>
            <person name="Sugar L."/>
            <person name="Horn P."/>
            <person name="Barta E."/>
            <person name="Orosz L."/>
        </authorList>
    </citation>
    <scope>NUCLEOTIDE SEQUENCE [LARGE SCALE GENOMIC DNA]</scope>
    <source>
        <strain evidence="6">Hungarian</strain>
    </source>
</reference>
<dbReference type="PANTHER" id="PTHR11595">
    <property type="entry name" value="EF-HAND AND COILED-COIL DOMAIN-CONTAINING FAMILY MEMBER"/>
    <property type="match status" value="1"/>
</dbReference>
<evidence type="ECO:0000256" key="3">
    <source>
        <dbReference type="ARBA" id="ARBA00022917"/>
    </source>
</evidence>
<evidence type="ECO:0000259" key="5">
    <source>
        <dbReference type="SMART" id="SM01182"/>
    </source>
</evidence>
<keyword evidence="3" id="KW-0648">Protein biosynthesis</keyword>
<evidence type="ECO:0000256" key="4">
    <source>
        <dbReference type="SAM" id="MobiDB-lite"/>
    </source>
</evidence>
<proteinExistence type="inferred from homology"/>
<feature type="compositionally biased region" description="Basic and acidic residues" evidence="4">
    <location>
        <begin position="44"/>
        <end position="56"/>
    </location>
</feature>
<evidence type="ECO:0000313" key="7">
    <source>
        <dbReference type="Proteomes" id="UP000242450"/>
    </source>
</evidence>
<sequence length="192" mass="21703">MSSQALGKYGPANVEGTTESRATDNKDDEDIDPFGSDEEEESEEAKRLREEPLAQYESKKAKQTSLVAKSLAYQTRTFGMMRQIQCVVEDNEVGTDTLEEKITAFDENAQSMVMAAFHKIQNPLWITPGSTKRCTLFTRNLPGFCTCNRQGGLRLYPETAGKAWIRCRDSSRRSGRQTWSRRMRSKCLPSEA</sequence>
<evidence type="ECO:0000313" key="6">
    <source>
        <dbReference type="EMBL" id="OWK14236.1"/>
    </source>
</evidence>
<comment type="similarity">
    <text evidence="1">Belongs to the EF-1-beta/EF-1-delta family.</text>
</comment>
<feature type="compositionally biased region" description="Acidic residues" evidence="4">
    <location>
        <begin position="26"/>
        <end position="43"/>
    </location>
</feature>
<keyword evidence="2" id="KW-0251">Elongation factor</keyword>
<dbReference type="PANTHER" id="PTHR11595:SF21">
    <property type="entry name" value="ELONGATION FACTOR 1-BETA"/>
    <property type="match status" value="1"/>
</dbReference>
<protein>
    <recommendedName>
        <fullName evidence="5">Elongation factor 1 beta central acidic region eukaryote domain-containing protein</fullName>
    </recommendedName>
</protein>
<evidence type="ECO:0000256" key="1">
    <source>
        <dbReference type="ARBA" id="ARBA00007411"/>
    </source>
</evidence>
<dbReference type="InterPro" id="IPR036219">
    <property type="entry name" value="eEF-1beta-like_sf"/>
</dbReference>
<dbReference type="Gene3D" id="3.30.70.60">
    <property type="match status" value="1"/>
</dbReference>
<dbReference type="Proteomes" id="UP000242450">
    <property type="component" value="Chromosome 5"/>
</dbReference>
<dbReference type="GO" id="GO:0003746">
    <property type="term" value="F:translation elongation factor activity"/>
    <property type="evidence" value="ECO:0007669"/>
    <property type="project" value="UniProtKB-KW"/>
</dbReference>